<evidence type="ECO:0000256" key="1">
    <source>
        <dbReference type="SAM" id="MobiDB-lite"/>
    </source>
</evidence>
<dbReference type="Proteomes" id="UP000653493">
    <property type="component" value="Unassembled WGS sequence"/>
</dbReference>
<gene>
    <name evidence="2" type="ORF">GCM10010238_48840</name>
</gene>
<reference evidence="2" key="1">
    <citation type="journal article" date="2014" name="Int. J. Syst. Evol. Microbiol.">
        <title>Complete genome sequence of Corynebacterium casei LMG S-19264T (=DSM 44701T), isolated from a smear-ripened cheese.</title>
        <authorList>
            <consortium name="US DOE Joint Genome Institute (JGI-PGF)"/>
            <person name="Walter F."/>
            <person name="Albersmeier A."/>
            <person name="Kalinowski J."/>
            <person name="Ruckert C."/>
        </authorList>
    </citation>
    <scope>NUCLEOTIDE SEQUENCE</scope>
    <source>
        <strain evidence="2">JCM 4234</strain>
    </source>
</reference>
<accession>A0A918GQ46</accession>
<organism evidence="2 3">
    <name type="scientific">Streptomyces griseoviridis</name>
    <dbReference type="NCBI Taxonomy" id="45398"/>
    <lineage>
        <taxon>Bacteria</taxon>
        <taxon>Bacillati</taxon>
        <taxon>Actinomycetota</taxon>
        <taxon>Actinomycetes</taxon>
        <taxon>Kitasatosporales</taxon>
        <taxon>Streptomycetaceae</taxon>
        <taxon>Streptomyces</taxon>
    </lineage>
</organism>
<name>A0A918GQ46_STRGD</name>
<protein>
    <submittedName>
        <fullName evidence="2">Uncharacterized protein</fullName>
    </submittedName>
</protein>
<comment type="caution">
    <text evidence="2">The sequence shown here is derived from an EMBL/GenBank/DDBJ whole genome shotgun (WGS) entry which is preliminary data.</text>
</comment>
<evidence type="ECO:0000313" key="3">
    <source>
        <dbReference type="Proteomes" id="UP000653493"/>
    </source>
</evidence>
<feature type="region of interest" description="Disordered" evidence="1">
    <location>
        <begin position="50"/>
        <end position="70"/>
    </location>
</feature>
<sequence>MPPILGVPPSGVQGLLIHRPGPPGNGGTILTGPAQAMRHMDDLAGFLRTRRSRGDPVAAGIPTDSRRQRS</sequence>
<reference evidence="2" key="2">
    <citation type="submission" date="2020-09" db="EMBL/GenBank/DDBJ databases">
        <authorList>
            <person name="Sun Q."/>
            <person name="Ohkuma M."/>
        </authorList>
    </citation>
    <scope>NUCLEOTIDE SEQUENCE</scope>
    <source>
        <strain evidence="2">JCM 4234</strain>
    </source>
</reference>
<proteinExistence type="predicted"/>
<evidence type="ECO:0000313" key="2">
    <source>
        <dbReference type="EMBL" id="GGS53601.1"/>
    </source>
</evidence>
<dbReference type="AlphaFoldDB" id="A0A918GQ46"/>
<dbReference type="EMBL" id="BMSL01000017">
    <property type="protein sequence ID" value="GGS53601.1"/>
    <property type="molecule type" value="Genomic_DNA"/>
</dbReference>
<keyword evidence="3" id="KW-1185">Reference proteome</keyword>